<organism evidence="1">
    <name type="scientific">marine sediment metagenome</name>
    <dbReference type="NCBI Taxonomy" id="412755"/>
    <lineage>
        <taxon>unclassified sequences</taxon>
        <taxon>metagenomes</taxon>
        <taxon>ecological metagenomes</taxon>
    </lineage>
</organism>
<sequence>PVVVYNIYYEDSVAAKIHNVIRNRLNFQSQNFGEVDPIIEEISKQVIEREISNKMFDPLNRSQFNEYKSLLDFQIRKSKKDLILEQESFNFTYYEELSRYFPIMDIRILMNYFNLLMENFPSLFFQKNSEYKQYLPFRDKHVYEINKGSPYWEEICRDKNSVYCERLTGHVNEQSKYFLIPKSQNPKYYCHGIGKPKINKIINYFGKKALLDTDIHFSSISSISQKEGFLFLYQIEIESIFLKQKLLIPFFFTSQGNYQEPTGKDLLKEL</sequence>
<accession>A0A0F9AKQ0</accession>
<dbReference type="AlphaFoldDB" id="A0A0F9AKQ0"/>
<proteinExistence type="predicted"/>
<protein>
    <submittedName>
        <fullName evidence="1">Uncharacterized protein</fullName>
    </submittedName>
</protein>
<name>A0A0F9AKQ0_9ZZZZ</name>
<reference evidence="1" key="1">
    <citation type="journal article" date="2015" name="Nature">
        <title>Complex archaea that bridge the gap between prokaryotes and eukaryotes.</title>
        <authorList>
            <person name="Spang A."/>
            <person name="Saw J.H."/>
            <person name="Jorgensen S.L."/>
            <person name="Zaremba-Niedzwiedzka K."/>
            <person name="Martijn J."/>
            <person name="Lind A.E."/>
            <person name="van Eijk R."/>
            <person name="Schleper C."/>
            <person name="Guy L."/>
            <person name="Ettema T.J."/>
        </authorList>
    </citation>
    <scope>NUCLEOTIDE SEQUENCE</scope>
</reference>
<evidence type="ECO:0000313" key="1">
    <source>
        <dbReference type="EMBL" id="KKK79059.1"/>
    </source>
</evidence>
<dbReference type="EMBL" id="LAZR01054201">
    <property type="protein sequence ID" value="KKK79059.1"/>
    <property type="molecule type" value="Genomic_DNA"/>
</dbReference>
<comment type="caution">
    <text evidence="1">The sequence shown here is derived from an EMBL/GenBank/DDBJ whole genome shotgun (WGS) entry which is preliminary data.</text>
</comment>
<feature type="non-terminal residue" evidence="1">
    <location>
        <position position="1"/>
    </location>
</feature>
<gene>
    <name evidence="1" type="ORF">LCGC14_2837320</name>
</gene>